<dbReference type="STRING" id="887929.HMP0721_1560"/>
<sequence length="56" mass="6452">MTADKQRVLESLYKLTKKIDLAYPYKYNGIKMLLRGADFAPVIGEKFGESVSRRQL</sequence>
<proteinExistence type="predicted"/>
<accession>E6MHS5</accession>
<organism evidence="1 2">
    <name type="scientific">Pseudoramibacter alactolyticus ATCC 23263</name>
    <dbReference type="NCBI Taxonomy" id="887929"/>
    <lineage>
        <taxon>Bacteria</taxon>
        <taxon>Bacillati</taxon>
        <taxon>Bacillota</taxon>
        <taxon>Clostridia</taxon>
        <taxon>Eubacteriales</taxon>
        <taxon>Eubacteriaceae</taxon>
        <taxon>Pseudoramibacter</taxon>
    </lineage>
</organism>
<keyword evidence="2" id="KW-1185">Reference proteome</keyword>
<comment type="caution">
    <text evidence="1">The sequence shown here is derived from an EMBL/GenBank/DDBJ whole genome shotgun (WGS) entry which is preliminary data.</text>
</comment>
<dbReference type="HOGENOM" id="CLU_3010823_0_0_9"/>
<name>E6MHS5_9FIRM</name>
<dbReference type="EMBL" id="AEQN01000021">
    <property type="protein sequence ID" value="EFV01397.1"/>
    <property type="molecule type" value="Genomic_DNA"/>
</dbReference>
<evidence type="ECO:0000313" key="1">
    <source>
        <dbReference type="EMBL" id="EFV01397.1"/>
    </source>
</evidence>
<evidence type="ECO:0000313" key="2">
    <source>
        <dbReference type="Proteomes" id="UP000004754"/>
    </source>
</evidence>
<reference evidence="1 2" key="1">
    <citation type="submission" date="2010-12" db="EMBL/GenBank/DDBJ databases">
        <authorList>
            <person name="Muzny D."/>
            <person name="Qin X."/>
            <person name="Deng J."/>
            <person name="Jiang H."/>
            <person name="Liu Y."/>
            <person name="Qu J."/>
            <person name="Song X.-Z."/>
            <person name="Zhang L."/>
            <person name="Thornton R."/>
            <person name="Coyle M."/>
            <person name="Francisco L."/>
            <person name="Jackson L."/>
            <person name="Javaid M."/>
            <person name="Korchina V."/>
            <person name="Kovar C."/>
            <person name="Mata R."/>
            <person name="Mathew T."/>
            <person name="Ngo R."/>
            <person name="Nguyen L."/>
            <person name="Nguyen N."/>
            <person name="Okwuonu G."/>
            <person name="Ongeri F."/>
            <person name="Pham C."/>
            <person name="Simmons D."/>
            <person name="Wilczek-Boney K."/>
            <person name="Hale W."/>
            <person name="Jakkamsetti A."/>
            <person name="Pham P."/>
            <person name="Ruth R."/>
            <person name="San Lucas F."/>
            <person name="Warren J."/>
            <person name="Zhang J."/>
            <person name="Zhao Z."/>
            <person name="Zhou C."/>
            <person name="Zhu D."/>
            <person name="Lee S."/>
            <person name="Bess C."/>
            <person name="Blankenburg K."/>
            <person name="Forbes L."/>
            <person name="Fu Q."/>
            <person name="Gubbala S."/>
            <person name="Hirani K."/>
            <person name="Jayaseelan J.C."/>
            <person name="Lara F."/>
            <person name="Munidasa M."/>
            <person name="Palculict T."/>
            <person name="Patil S."/>
            <person name="Pu L.-L."/>
            <person name="Saada N."/>
            <person name="Tang L."/>
            <person name="Weissenberger G."/>
            <person name="Zhu Y."/>
            <person name="Hemphill L."/>
            <person name="Shang Y."/>
            <person name="Youmans B."/>
            <person name="Ayvaz T."/>
            <person name="Ross M."/>
            <person name="Santibanez J."/>
            <person name="Aqrawi P."/>
            <person name="Gross S."/>
            <person name="Joshi V."/>
            <person name="Fowler G."/>
            <person name="Nazareth L."/>
            <person name="Reid J."/>
            <person name="Worley K."/>
            <person name="Petrosino J."/>
            <person name="Highlander S."/>
            <person name="Gibbs R."/>
        </authorList>
    </citation>
    <scope>NUCLEOTIDE SEQUENCE [LARGE SCALE GENOMIC DNA]</scope>
    <source>
        <strain evidence="1 2">ATCC 23263</strain>
    </source>
</reference>
<protein>
    <submittedName>
        <fullName evidence="1">Uncharacterized protein</fullName>
    </submittedName>
</protein>
<dbReference type="AlphaFoldDB" id="E6MHS5"/>
<dbReference type="Proteomes" id="UP000004754">
    <property type="component" value="Unassembled WGS sequence"/>
</dbReference>
<gene>
    <name evidence="1" type="ORF">HMP0721_1560</name>
</gene>